<evidence type="ECO:0000256" key="1">
    <source>
        <dbReference type="SAM" id="MobiDB-lite"/>
    </source>
</evidence>
<sequence>MVSELVPQLEEWGNMYMTPCDGNPTSEKWCCGNKTDCCNTDRAITLAAKFQAGGSSSSTSISSSLFATAPGSFVTTTATGSATNTSDTRQGASKGGLSTDAKACIGVGAVAGALILLGLGFFVARYLQYKKVAESALISHETEGPPTKAKQQDPINAPPRPWTAPSQPWNAPPQSWSPQSAELHGDGQRREMP</sequence>
<dbReference type="EMBL" id="MCFA01000098">
    <property type="protein sequence ID" value="ORY08581.1"/>
    <property type="molecule type" value="Genomic_DNA"/>
</dbReference>
<dbReference type="STRING" id="1231657.A0A1Y1ZEA9"/>
<feature type="compositionally biased region" description="Basic and acidic residues" evidence="1">
    <location>
        <begin position="183"/>
        <end position="193"/>
    </location>
</feature>
<keyword evidence="4" id="KW-1185">Reference proteome</keyword>
<feature type="compositionally biased region" description="Low complexity" evidence="1">
    <location>
        <begin position="76"/>
        <end position="88"/>
    </location>
</feature>
<keyword evidence="2" id="KW-0812">Transmembrane</keyword>
<keyword evidence="2" id="KW-1133">Transmembrane helix</keyword>
<reference evidence="3 4" key="1">
    <citation type="submission" date="2016-07" db="EMBL/GenBank/DDBJ databases">
        <title>Pervasive Adenine N6-methylation of Active Genes in Fungi.</title>
        <authorList>
            <consortium name="DOE Joint Genome Institute"/>
            <person name="Mondo S.J."/>
            <person name="Dannebaum R.O."/>
            <person name="Kuo R.C."/>
            <person name="Labutti K."/>
            <person name="Haridas S."/>
            <person name="Kuo A."/>
            <person name="Salamov A."/>
            <person name="Ahrendt S.R."/>
            <person name="Lipzen A."/>
            <person name="Sullivan W."/>
            <person name="Andreopoulos W.B."/>
            <person name="Clum A."/>
            <person name="Lindquist E."/>
            <person name="Daum C."/>
            <person name="Ramamoorthy G.K."/>
            <person name="Gryganskyi A."/>
            <person name="Culley D."/>
            <person name="Magnuson J.K."/>
            <person name="James T.Y."/>
            <person name="O'Malley M.A."/>
            <person name="Stajich J.E."/>
            <person name="Spatafora J.W."/>
            <person name="Visel A."/>
            <person name="Grigoriev I.V."/>
        </authorList>
    </citation>
    <scope>NUCLEOTIDE SEQUENCE [LARGE SCALE GENOMIC DNA]</scope>
    <source>
        <strain evidence="3 4">CBS 115471</strain>
    </source>
</reference>
<dbReference type="OrthoDB" id="5215637at2759"/>
<keyword evidence="2" id="KW-0472">Membrane</keyword>
<evidence type="ECO:0000313" key="3">
    <source>
        <dbReference type="EMBL" id="ORY08581.1"/>
    </source>
</evidence>
<accession>A0A1Y1ZEA9</accession>
<comment type="caution">
    <text evidence="3">The sequence shown here is derived from an EMBL/GenBank/DDBJ whole genome shotgun (WGS) entry which is preliminary data.</text>
</comment>
<feature type="transmembrane region" description="Helical" evidence="2">
    <location>
        <begin position="105"/>
        <end position="127"/>
    </location>
</feature>
<name>A0A1Y1ZEA9_9PLEO</name>
<proteinExistence type="predicted"/>
<feature type="region of interest" description="Disordered" evidence="1">
    <location>
        <begin position="141"/>
        <end position="193"/>
    </location>
</feature>
<organism evidence="3 4">
    <name type="scientific">Clohesyomyces aquaticus</name>
    <dbReference type="NCBI Taxonomy" id="1231657"/>
    <lineage>
        <taxon>Eukaryota</taxon>
        <taxon>Fungi</taxon>
        <taxon>Dikarya</taxon>
        <taxon>Ascomycota</taxon>
        <taxon>Pezizomycotina</taxon>
        <taxon>Dothideomycetes</taxon>
        <taxon>Pleosporomycetidae</taxon>
        <taxon>Pleosporales</taxon>
        <taxon>Lindgomycetaceae</taxon>
        <taxon>Clohesyomyces</taxon>
    </lineage>
</organism>
<feature type="compositionally biased region" description="Polar residues" evidence="1">
    <location>
        <begin position="164"/>
        <end position="180"/>
    </location>
</feature>
<dbReference type="AlphaFoldDB" id="A0A1Y1ZEA9"/>
<feature type="region of interest" description="Disordered" evidence="1">
    <location>
        <begin position="76"/>
        <end position="97"/>
    </location>
</feature>
<dbReference type="Proteomes" id="UP000193144">
    <property type="component" value="Unassembled WGS sequence"/>
</dbReference>
<evidence type="ECO:0008006" key="5">
    <source>
        <dbReference type="Google" id="ProtNLM"/>
    </source>
</evidence>
<protein>
    <recommendedName>
        <fullName evidence="5">Mid2 domain-containing protein</fullName>
    </recommendedName>
</protein>
<evidence type="ECO:0000256" key="2">
    <source>
        <dbReference type="SAM" id="Phobius"/>
    </source>
</evidence>
<evidence type="ECO:0000313" key="4">
    <source>
        <dbReference type="Proteomes" id="UP000193144"/>
    </source>
</evidence>
<gene>
    <name evidence="3" type="ORF">BCR34DRAFT_391822</name>
</gene>